<proteinExistence type="predicted"/>
<gene>
    <name evidence="2" type="ORF">NA56DRAFT_436848</name>
</gene>
<evidence type="ECO:0000256" key="1">
    <source>
        <dbReference type="SAM" id="MobiDB-lite"/>
    </source>
</evidence>
<accession>A0A2J6QGT9</accession>
<evidence type="ECO:0000313" key="2">
    <source>
        <dbReference type="EMBL" id="PMD25486.1"/>
    </source>
</evidence>
<protein>
    <submittedName>
        <fullName evidence="2">Uncharacterized protein</fullName>
    </submittedName>
</protein>
<dbReference type="AlphaFoldDB" id="A0A2J6QGT9"/>
<dbReference type="Proteomes" id="UP000235672">
    <property type="component" value="Unassembled WGS sequence"/>
</dbReference>
<evidence type="ECO:0000313" key="3">
    <source>
        <dbReference type="Proteomes" id="UP000235672"/>
    </source>
</evidence>
<keyword evidence="3" id="KW-1185">Reference proteome</keyword>
<feature type="region of interest" description="Disordered" evidence="1">
    <location>
        <begin position="96"/>
        <end position="148"/>
    </location>
</feature>
<reference evidence="2 3" key="1">
    <citation type="submission" date="2016-05" db="EMBL/GenBank/DDBJ databases">
        <title>A degradative enzymes factory behind the ericoid mycorrhizal symbiosis.</title>
        <authorList>
            <consortium name="DOE Joint Genome Institute"/>
            <person name="Martino E."/>
            <person name="Morin E."/>
            <person name="Grelet G."/>
            <person name="Kuo A."/>
            <person name="Kohler A."/>
            <person name="Daghino S."/>
            <person name="Barry K."/>
            <person name="Choi C."/>
            <person name="Cichocki N."/>
            <person name="Clum A."/>
            <person name="Copeland A."/>
            <person name="Hainaut M."/>
            <person name="Haridas S."/>
            <person name="Labutti K."/>
            <person name="Lindquist E."/>
            <person name="Lipzen A."/>
            <person name="Khouja H.-R."/>
            <person name="Murat C."/>
            <person name="Ohm R."/>
            <person name="Olson A."/>
            <person name="Spatafora J."/>
            <person name="Veneault-Fourrey C."/>
            <person name="Henrissat B."/>
            <person name="Grigoriev I."/>
            <person name="Martin F."/>
            <person name="Perotto S."/>
        </authorList>
    </citation>
    <scope>NUCLEOTIDE SEQUENCE [LARGE SCALE GENOMIC DNA]</scope>
    <source>
        <strain evidence="2 3">UAMH 7357</strain>
    </source>
</reference>
<sequence length="167" mass="17836">MRPPEGKFTPTYPGDFEITPMIERAIPLRTSVGSPSTLVCIAETSHTLPSAPHRVPPPGHPERAIASTTLVDGATTVEASQEFHLTSVTLTYGSHSAKMTHGPHSAHPHSAHSTHPLHTPHSIDGSHSAKSTHGEHSAHFTHGSPPTSLDLVDIEFGLETHMVPYPP</sequence>
<name>A0A2J6QGT9_9HELO</name>
<dbReference type="EMBL" id="KZ613470">
    <property type="protein sequence ID" value="PMD25486.1"/>
    <property type="molecule type" value="Genomic_DNA"/>
</dbReference>
<feature type="compositionally biased region" description="Low complexity" evidence="1">
    <location>
        <begin position="113"/>
        <end position="122"/>
    </location>
</feature>
<organism evidence="2 3">
    <name type="scientific">Hyaloscypha hepaticicola</name>
    <dbReference type="NCBI Taxonomy" id="2082293"/>
    <lineage>
        <taxon>Eukaryota</taxon>
        <taxon>Fungi</taxon>
        <taxon>Dikarya</taxon>
        <taxon>Ascomycota</taxon>
        <taxon>Pezizomycotina</taxon>
        <taxon>Leotiomycetes</taxon>
        <taxon>Helotiales</taxon>
        <taxon>Hyaloscyphaceae</taxon>
        <taxon>Hyaloscypha</taxon>
    </lineage>
</organism>